<gene>
    <name evidence="2" type="ORF">MBM_09364</name>
</gene>
<dbReference type="EMBL" id="JH921457">
    <property type="protein sequence ID" value="EKD12498.1"/>
    <property type="molecule type" value="Genomic_DNA"/>
</dbReference>
<proteinExistence type="predicted"/>
<reference evidence="2 3" key="1">
    <citation type="journal article" date="2012" name="BMC Genomics">
        <title>Sequencing the genome of Marssonina brunnea reveals fungus-poplar co-evolution.</title>
        <authorList>
            <person name="Zhu S."/>
            <person name="Cao Y.-Z."/>
            <person name="Jiang C."/>
            <person name="Tan B.-Y."/>
            <person name="Wang Z."/>
            <person name="Feng S."/>
            <person name="Zhang L."/>
            <person name="Su X.-H."/>
            <person name="Brejova B."/>
            <person name="Vinar T."/>
            <person name="Xu M."/>
            <person name="Wang M.-X."/>
            <person name="Zhang S.-G."/>
            <person name="Huang M.-R."/>
            <person name="Wu R."/>
            <person name="Zhou Y."/>
        </authorList>
    </citation>
    <scope>NUCLEOTIDE SEQUENCE [LARGE SCALE GENOMIC DNA]</scope>
    <source>
        <strain evidence="2 3">MB_m1</strain>
    </source>
</reference>
<dbReference type="AlphaFoldDB" id="K1WV23"/>
<accession>K1WV23</accession>
<sequence length="253" mass="26590">MSKLSEANGGSDTTPGPGPSTVGGDCSRNSEYQRKDQPSVATMKFSIAILVSLVAAVAKADGNFHTVSFYTNQILSFSGNLTVPPRVPSGGVPYLWPGLQPPNNQGVLQPVLDGRNQHWYFGNAYVGNPSEPYGGGLSCSVGQNLGFHMNNIDGGGNWTIGVANGGEKVEYTFDIGLQMNQALFAVELYPGTNWDFGNLVFKHVVITAAGTDASWCSPTPLYSAVTLTIKGVRSSVSGNVVTCKIASLTIAPP</sequence>
<dbReference type="HOGENOM" id="CLU_109898_0_0_1"/>
<dbReference type="OMA" id="WTIGVAN"/>
<evidence type="ECO:0000313" key="3">
    <source>
        <dbReference type="Proteomes" id="UP000006753"/>
    </source>
</evidence>
<keyword evidence="3" id="KW-1185">Reference proteome</keyword>
<dbReference type="GeneID" id="18765299"/>
<feature type="compositionally biased region" description="Low complexity" evidence="1">
    <location>
        <begin position="9"/>
        <end position="25"/>
    </location>
</feature>
<dbReference type="InParanoid" id="K1WV23"/>
<evidence type="ECO:0000256" key="1">
    <source>
        <dbReference type="SAM" id="MobiDB-lite"/>
    </source>
</evidence>
<dbReference type="Proteomes" id="UP000006753">
    <property type="component" value="Unassembled WGS sequence"/>
</dbReference>
<dbReference type="OrthoDB" id="3524163at2759"/>
<evidence type="ECO:0000313" key="2">
    <source>
        <dbReference type="EMBL" id="EKD12498.1"/>
    </source>
</evidence>
<dbReference type="STRING" id="1072389.K1WV23"/>
<dbReference type="KEGG" id="mbe:MBM_09364"/>
<name>K1WV23_MARBU</name>
<organism evidence="2 3">
    <name type="scientific">Marssonina brunnea f. sp. multigermtubi (strain MB_m1)</name>
    <name type="common">Marssonina leaf spot fungus</name>
    <dbReference type="NCBI Taxonomy" id="1072389"/>
    <lineage>
        <taxon>Eukaryota</taxon>
        <taxon>Fungi</taxon>
        <taxon>Dikarya</taxon>
        <taxon>Ascomycota</taxon>
        <taxon>Pezizomycotina</taxon>
        <taxon>Leotiomycetes</taxon>
        <taxon>Helotiales</taxon>
        <taxon>Drepanopezizaceae</taxon>
        <taxon>Drepanopeziza</taxon>
    </lineage>
</organism>
<feature type="region of interest" description="Disordered" evidence="1">
    <location>
        <begin position="1"/>
        <end position="37"/>
    </location>
</feature>
<protein>
    <submittedName>
        <fullName evidence="2">Uncharacterized protein</fullName>
    </submittedName>
</protein>
<dbReference type="eggNOG" id="ENOG502S0A6">
    <property type="taxonomic scope" value="Eukaryota"/>
</dbReference>